<sequence length="91" mass="9686">MFIICHNVSLLSVLSVTCCLPHAVYKGCGSACPITCQNKDDKPKMCIQMCVPGCFCDTGYIEDGLGGCVLKEDCPDPRAGARDADRSGPEI</sequence>
<evidence type="ECO:0000313" key="5">
    <source>
        <dbReference type="Ensembl" id="ENSLLEP00000031863.1"/>
    </source>
</evidence>
<dbReference type="Gene3D" id="2.10.25.10">
    <property type="entry name" value="Laminin"/>
    <property type="match status" value="1"/>
</dbReference>
<proteinExistence type="predicted"/>
<reference evidence="5" key="1">
    <citation type="submission" date="2025-08" db="UniProtKB">
        <authorList>
            <consortium name="Ensembl"/>
        </authorList>
    </citation>
    <scope>IDENTIFICATION</scope>
</reference>
<dbReference type="AlphaFoldDB" id="A0A8C5Q2G7"/>
<dbReference type="PANTHER" id="PTHR23259">
    <property type="entry name" value="RIDDLE"/>
    <property type="match status" value="1"/>
</dbReference>
<accession>A0A8C5Q2G7</accession>
<dbReference type="GeneTree" id="ENSGT01010000228775"/>
<feature type="chain" id="PRO_5034305417" description="TIL domain-containing protein" evidence="3">
    <location>
        <begin position="20"/>
        <end position="91"/>
    </location>
</feature>
<keyword evidence="6" id="KW-1185">Reference proteome</keyword>
<dbReference type="SUPFAM" id="SSF57567">
    <property type="entry name" value="Serine protease inhibitors"/>
    <property type="match status" value="1"/>
</dbReference>
<evidence type="ECO:0000256" key="2">
    <source>
        <dbReference type="ARBA" id="ARBA00023157"/>
    </source>
</evidence>
<dbReference type="GO" id="GO:0030414">
    <property type="term" value="F:peptidase inhibitor activity"/>
    <property type="evidence" value="ECO:0007669"/>
    <property type="project" value="UniProtKB-KW"/>
</dbReference>
<dbReference type="PANTHER" id="PTHR23259:SF70">
    <property type="entry name" value="ACCESSORY GLAND PROTEIN ACP62F-RELATED"/>
    <property type="match status" value="1"/>
</dbReference>
<dbReference type="Ensembl" id="ENSLLET00000033082.1">
    <property type="protein sequence ID" value="ENSLLEP00000031863.1"/>
    <property type="gene ID" value="ENSLLEG00000020175.1"/>
</dbReference>
<dbReference type="Proteomes" id="UP000694569">
    <property type="component" value="Unplaced"/>
</dbReference>
<feature type="domain" description="TIL" evidence="4">
    <location>
        <begin position="19"/>
        <end position="74"/>
    </location>
</feature>
<dbReference type="CDD" id="cd19941">
    <property type="entry name" value="TIL"/>
    <property type="match status" value="1"/>
</dbReference>
<feature type="signal peptide" evidence="3">
    <location>
        <begin position="1"/>
        <end position="19"/>
    </location>
</feature>
<name>A0A8C5Q2G7_9ANUR</name>
<dbReference type="InterPro" id="IPR051368">
    <property type="entry name" value="SerProtInhib-TIL_Domain"/>
</dbReference>
<keyword evidence="1" id="KW-0646">Protease inhibitor</keyword>
<evidence type="ECO:0000256" key="3">
    <source>
        <dbReference type="SAM" id="SignalP"/>
    </source>
</evidence>
<dbReference type="OrthoDB" id="9909036at2759"/>
<protein>
    <recommendedName>
        <fullName evidence="4">TIL domain-containing protein</fullName>
    </recommendedName>
</protein>
<keyword evidence="2" id="KW-1015">Disulfide bond</keyword>
<evidence type="ECO:0000259" key="4">
    <source>
        <dbReference type="Pfam" id="PF01826"/>
    </source>
</evidence>
<reference evidence="5" key="2">
    <citation type="submission" date="2025-09" db="UniProtKB">
        <authorList>
            <consortium name="Ensembl"/>
        </authorList>
    </citation>
    <scope>IDENTIFICATION</scope>
</reference>
<evidence type="ECO:0000313" key="6">
    <source>
        <dbReference type="Proteomes" id="UP000694569"/>
    </source>
</evidence>
<dbReference type="InterPro" id="IPR036084">
    <property type="entry name" value="Ser_inhib-like_sf"/>
</dbReference>
<evidence type="ECO:0000256" key="1">
    <source>
        <dbReference type="ARBA" id="ARBA00022690"/>
    </source>
</evidence>
<keyword evidence="3" id="KW-0732">Signal</keyword>
<dbReference type="Pfam" id="PF01826">
    <property type="entry name" value="TIL"/>
    <property type="match status" value="1"/>
</dbReference>
<dbReference type="InterPro" id="IPR002919">
    <property type="entry name" value="TIL_dom"/>
</dbReference>
<organism evidence="5 6">
    <name type="scientific">Leptobrachium leishanense</name>
    <name type="common">Leishan spiny toad</name>
    <dbReference type="NCBI Taxonomy" id="445787"/>
    <lineage>
        <taxon>Eukaryota</taxon>
        <taxon>Metazoa</taxon>
        <taxon>Chordata</taxon>
        <taxon>Craniata</taxon>
        <taxon>Vertebrata</taxon>
        <taxon>Euteleostomi</taxon>
        <taxon>Amphibia</taxon>
        <taxon>Batrachia</taxon>
        <taxon>Anura</taxon>
        <taxon>Pelobatoidea</taxon>
        <taxon>Megophryidae</taxon>
        <taxon>Leptobrachium</taxon>
    </lineage>
</organism>